<organism evidence="10 11">
    <name type="scientific">Trypanosoma cruzi</name>
    <dbReference type="NCBI Taxonomy" id="5693"/>
    <lineage>
        <taxon>Eukaryota</taxon>
        <taxon>Discoba</taxon>
        <taxon>Euglenozoa</taxon>
        <taxon>Kinetoplastea</taxon>
        <taxon>Metakinetoplastina</taxon>
        <taxon>Trypanosomatida</taxon>
        <taxon>Trypanosomatidae</taxon>
        <taxon>Trypanosoma</taxon>
        <taxon>Schizotrypanum</taxon>
    </lineage>
</organism>
<evidence type="ECO:0000256" key="5">
    <source>
        <dbReference type="ARBA" id="ARBA00022840"/>
    </source>
</evidence>
<evidence type="ECO:0000256" key="2">
    <source>
        <dbReference type="ARBA" id="ARBA00022679"/>
    </source>
</evidence>
<reference evidence="10 11" key="1">
    <citation type="journal article" date="2018" name="Microb. Genom.">
        <title>Expanding an expanded genome: long-read sequencing of Trypanosoma cruzi.</title>
        <authorList>
            <person name="Berna L."/>
            <person name="Rodriguez M."/>
            <person name="Chiribao M.L."/>
            <person name="Parodi-Talice A."/>
            <person name="Pita S."/>
            <person name="Rijo G."/>
            <person name="Alvarez-Valin F."/>
            <person name="Robello C."/>
        </authorList>
    </citation>
    <scope>NUCLEOTIDE SEQUENCE [LARGE SCALE GENOMIC DNA]</scope>
    <source>
        <strain evidence="10 11">Dm28c</strain>
    </source>
</reference>
<dbReference type="VEuPathDB" id="TriTrypDB:C4B63_18g221"/>
<dbReference type="SMART" id="SM00220">
    <property type="entry name" value="S_TKc"/>
    <property type="match status" value="1"/>
</dbReference>
<feature type="transmembrane region" description="Helical" evidence="8">
    <location>
        <begin position="1004"/>
        <end position="1022"/>
    </location>
</feature>
<sequence length="1758" mass="194633">MARPHCCCSHAGLSMLVVLLFINFLCASGAVVRFRGSVYRGLAEETLRGGGSTLVVRAVFPVFKGYEKARLRSLLTEMLSVSYVVDEDGIKREMQGSSNSWLRQLPQLMEQSCIEVEDNGCTVRLTFHPLPDCVVEELLLVVPCLPPSIAQELNLSSEGDGGKNCQPGDAFAITPKTLLRVDADRIARMAPTQYIIGNIIEIPLVRGNIGGFGRRIKVMEGYTCTNTVSALISRSGWDDENRVFRFIAHRGGLVTLCYMPFPETLPHVMLEMGESITIAGPEGVSTEPLQIRPGAEFTGRVYGTNLSEHDVLMITEQSCNEFAVDQIMLPEFSLSSSTRAFFFGTLKEEGLYHVCYRREGSAQYINLATLLVEGGDDAVTEKISENILFDEVTGLPHAPSVGRLQIERTGRLVLRQESLNVSSFLWSGGSIEGQGDINCTETAIITSQCGKLCTLSFILRNYGEMVIDVPQLFLEGEGALHNYGNLTITLTRTGTEGVGSIRSRSHSNAIINRGGTIRVITVDQGNAVLCQTRIINTRGTLVLSGNLKITDMINEEKAQLVLESGARVSASDARLGGRIALLENSELKLIEDGAFVSATIKGNRSRIIITGESLLLDSINVTGDVATEIVGGLADPSGMLIAIYGVNYFGEGTHLNLCRTRFVANAGLVQLVIEGVLTAEVHSVVFSGNVWIQDNNIVIIYGKGSKYIVSKREEYSLVSLAVRENATLVALDVVSSHDVHIKCATLLSFFDYFKIDGRFLLRGCVTVPLGGIIGGSVRHLKLPEDAAVLLPCLAAAKIRLPLDAIPPQRASLILGGETLLRNGAELALEEIIMKNAVLTGEGAVYVGAASILSIDRGSRISLRREWVLNASLTYVEGLLEADMSLGPMISGSLDVAGYGQVKLYSVQTSPCFTAPYANGGVRWASNSRVECYPFPLLSLPDSSTKALEREEMDRNRLLFALPPNIECSEEFLREEAQGRMMLQYFFDMTPFDPPPGIPTVRDMIVSWILFVLLGFTMLYAFMKFNGLSWKQWSAEIEKEPPLRLTLTRSEFSLHAMNYVVLALLVFNTLQTSMASIHPDLFVPVGFMSSLRLRSMHLLMPHHRANSHVTMRLAMMVIFLWGFIEIFLAVMNRKDLRRALWGTRTKAILRLISSLNYALKFFFFVFSLPIRSLIIDSLACNTFLSELPSCAEASGNLVMSLFSFLVLCFMVPLGGFLFMTPLKCDIHCRGSVLVAMNALSLAKIAMWKVFYQDPVLLIINNLLFQSVRVLYFLHSTPTAYGNINRLVFHLSILPFFSHLCTLLHVIRVYLGFVRTCRDGETYFAVVVFLWIAMLVGMLWYDIIGAKDESVTTKNAAIDAIQRSIQQIQSRIQELQYEFLACASIEEKENVLNAVARLRIELQENQKRYRYEKYCHLAVFYVTGPIEESISLKLPLAEASKNHCDGLNVEAILASRLSPLSPVTIGDANDSENVPLTQEEMENFSCGPALGSGSYGTVHLGILKSGRLVAVKYLSIQNSVKDALSQVQKEVGVLKKLSHPNIIRYFGCCTDHDYILLFMEFAVAGSLTSIVRNFTVLNESVIQFYTYQMLLGLRYLHQKGVVHRDIKGENILVDGFGAVKLADFGSSKILPGISDRSRAGCETLIGSPFWMAPEVIRNEPYGTKADIWSVGCTVVEMLNGGTPPWREEFENVYSLMYYVGTTDSIPKIPEDTSESCRDFLRMCFQRDTTKRPSSDELLQHPWLRDAGNHSGLLQKKLPIR</sequence>
<dbReference type="VEuPathDB" id="TriTrypDB:ECC02_000018"/>
<keyword evidence="3 6" id="KW-0547">Nucleotide-binding</keyword>
<keyword evidence="1" id="KW-0723">Serine/threonine-protein kinase</keyword>
<name>A0A2V2VMQ7_TRYCR</name>
<feature type="transmembrane region" description="Helical" evidence="8">
    <location>
        <begin position="1321"/>
        <end position="1339"/>
    </location>
</feature>
<gene>
    <name evidence="10" type="ORF">C4B63_18g221</name>
</gene>
<feature type="domain" description="Protein kinase" evidence="9">
    <location>
        <begin position="1482"/>
        <end position="1741"/>
    </location>
</feature>
<keyword evidence="5 6" id="KW-0067">ATP-binding</keyword>
<dbReference type="Proteomes" id="UP000246121">
    <property type="component" value="Unassembled WGS sequence"/>
</dbReference>
<feature type="transmembrane region" description="Helical" evidence="8">
    <location>
        <begin position="1150"/>
        <end position="1174"/>
    </location>
</feature>
<dbReference type="VEuPathDB" id="TriTrypDB:TcCLB.509065.180"/>
<dbReference type="VEuPathDB" id="TriTrypDB:Tc_MARK_2052"/>
<keyword evidence="2" id="KW-0808">Transferase</keyword>
<dbReference type="Pfam" id="PF00069">
    <property type="entry name" value="Pkinase"/>
    <property type="match status" value="1"/>
</dbReference>
<dbReference type="InterPro" id="IPR008271">
    <property type="entry name" value="Ser/Thr_kinase_AS"/>
</dbReference>
<dbReference type="VEuPathDB" id="TriTrypDB:TcYC6_0098380"/>
<feature type="transmembrane region" description="Helical" evidence="8">
    <location>
        <begin position="1058"/>
        <end position="1077"/>
    </location>
</feature>
<evidence type="ECO:0000256" key="1">
    <source>
        <dbReference type="ARBA" id="ARBA00022527"/>
    </source>
</evidence>
<evidence type="ECO:0000256" key="3">
    <source>
        <dbReference type="ARBA" id="ARBA00022741"/>
    </source>
</evidence>
<comment type="caution">
    <text evidence="10">The sequence shown here is derived from an EMBL/GenBank/DDBJ whole genome shotgun (WGS) entry which is preliminary data.</text>
</comment>
<dbReference type="VEuPathDB" id="TriTrypDB:TcCLB.509167.190"/>
<dbReference type="VEuPathDB" id="TriTrypDB:TcCL_ESM01045"/>
<feature type="coiled-coil region" evidence="7">
    <location>
        <begin position="1356"/>
        <end position="1406"/>
    </location>
</feature>
<dbReference type="PRINTS" id="PR00109">
    <property type="entry name" value="TYRKINASE"/>
</dbReference>
<dbReference type="PROSITE" id="PS00108">
    <property type="entry name" value="PROTEIN_KINASE_ST"/>
    <property type="match status" value="1"/>
</dbReference>
<feature type="transmembrane region" description="Helical" evidence="8">
    <location>
        <begin position="12"/>
        <end position="32"/>
    </location>
</feature>
<dbReference type="VEuPathDB" id="TriTrypDB:BCY84_01136"/>
<dbReference type="InterPro" id="IPR017441">
    <property type="entry name" value="Protein_kinase_ATP_BS"/>
</dbReference>
<feature type="transmembrane region" description="Helical" evidence="8">
    <location>
        <begin position="1285"/>
        <end position="1309"/>
    </location>
</feature>
<dbReference type="InterPro" id="IPR001245">
    <property type="entry name" value="Ser-Thr/Tyr_kinase_cat_dom"/>
</dbReference>
<dbReference type="VEuPathDB" id="TriTrypDB:TCDM_02123"/>
<evidence type="ECO:0000256" key="6">
    <source>
        <dbReference type="PROSITE-ProRule" id="PRU10141"/>
    </source>
</evidence>
<dbReference type="SUPFAM" id="SSF56112">
    <property type="entry name" value="Protein kinase-like (PK-like)"/>
    <property type="match status" value="1"/>
</dbReference>
<dbReference type="PANTHER" id="PTHR11584:SF369">
    <property type="entry name" value="MITOGEN-ACTIVATED PROTEIN KINASE KINASE KINASE 19-RELATED"/>
    <property type="match status" value="1"/>
</dbReference>
<dbReference type="EMBL" id="PRFA01000018">
    <property type="protein sequence ID" value="PWU96712.1"/>
    <property type="molecule type" value="Genomic_DNA"/>
</dbReference>
<accession>A0A2V2VMQ7</accession>
<dbReference type="OrthoDB" id="266718at2759"/>
<feature type="transmembrane region" description="Helical" evidence="8">
    <location>
        <begin position="1254"/>
        <end position="1273"/>
    </location>
</feature>
<evidence type="ECO:0000259" key="9">
    <source>
        <dbReference type="PROSITE" id="PS50011"/>
    </source>
</evidence>
<feature type="binding site" evidence="6">
    <location>
        <position position="1510"/>
    </location>
    <ligand>
        <name>ATP</name>
        <dbReference type="ChEBI" id="CHEBI:30616"/>
    </ligand>
</feature>
<dbReference type="GO" id="GO:0005524">
    <property type="term" value="F:ATP binding"/>
    <property type="evidence" value="ECO:0007669"/>
    <property type="project" value="UniProtKB-UniRule"/>
</dbReference>
<dbReference type="PROSITE" id="PS50011">
    <property type="entry name" value="PROTEIN_KINASE_DOM"/>
    <property type="match status" value="1"/>
</dbReference>
<evidence type="ECO:0000256" key="4">
    <source>
        <dbReference type="ARBA" id="ARBA00022777"/>
    </source>
</evidence>
<dbReference type="PANTHER" id="PTHR11584">
    <property type="entry name" value="SERINE/THREONINE PROTEIN KINASE"/>
    <property type="match status" value="1"/>
</dbReference>
<feature type="transmembrane region" description="Helical" evidence="8">
    <location>
        <begin position="1194"/>
        <end position="1217"/>
    </location>
</feature>
<keyword evidence="8" id="KW-1133">Transmembrane helix</keyword>
<dbReference type="VEuPathDB" id="TriTrypDB:TcBrA4_0027850"/>
<keyword evidence="8" id="KW-0472">Membrane</keyword>
<feature type="transmembrane region" description="Helical" evidence="8">
    <location>
        <begin position="1108"/>
        <end position="1129"/>
    </location>
</feature>
<evidence type="ECO:0000256" key="8">
    <source>
        <dbReference type="SAM" id="Phobius"/>
    </source>
</evidence>
<dbReference type="PROSITE" id="PS00107">
    <property type="entry name" value="PROTEIN_KINASE_ATP"/>
    <property type="match status" value="1"/>
</dbReference>
<proteinExistence type="predicted"/>
<dbReference type="VEuPathDB" id="TriTrypDB:C3747_104g37"/>
<evidence type="ECO:0000256" key="7">
    <source>
        <dbReference type="SAM" id="Coils"/>
    </source>
</evidence>
<evidence type="ECO:0000313" key="10">
    <source>
        <dbReference type="EMBL" id="PWU96712.1"/>
    </source>
</evidence>
<dbReference type="VEuPathDB" id="TriTrypDB:Tc_MARK_2053"/>
<dbReference type="VEuPathDB" id="TriTrypDB:TcG_01006"/>
<dbReference type="GO" id="GO:0004674">
    <property type="term" value="F:protein serine/threonine kinase activity"/>
    <property type="evidence" value="ECO:0007669"/>
    <property type="project" value="UniProtKB-KW"/>
</dbReference>
<keyword evidence="4" id="KW-0418">Kinase</keyword>
<dbReference type="CDD" id="cd06606">
    <property type="entry name" value="STKc_MAPKKK"/>
    <property type="match status" value="1"/>
</dbReference>
<dbReference type="InterPro" id="IPR011009">
    <property type="entry name" value="Kinase-like_dom_sf"/>
</dbReference>
<evidence type="ECO:0000313" key="11">
    <source>
        <dbReference type="Proteomes" id="UP000246121"/>
    </source>
</evidence>
<dbReference type="InterPro" id="IPR000719">
    <property type="entry name" value="Prot_kinase_dom"/>
</dbReference>
<dbReference type="VEuPathDB" id="TriTrypDB:TCSYLVIO_003335"/>
<keyword evidence="7" id="KW-0175">Coiled coil</keyword>
<keyword evidence="8" id="KW-0812">Transmembrane</keyword>
<dbReference type="Gene3D" id="1.10.510.10">
    <property type="entry name" value="Transferase(Phosphotransferase) domain 1"/>
    <property type="match status" value="1"/>
</dbReference>
<protein>
    <recommendedName>
        <fullName evidence="9">Protein kinase domain-containing protein</fullName>
    </recommendedName>
</protein>